<dbReference type="HAMAP" id="MF_01930">
    <property type="entry name" value="PurN"/>
    <property type="match status" value="1"/>
</dbReference>
<dbReference type="AlphaFoldDB" id="A0A933MHS4"/>
<name>A0A933MHS4_UNCT6</name>
<reference evidence="8" key="1">
    <citation type="submission" date="2020-07" db="EMBL/GenBank/DDBJ databases">
        <title>Huge and variable diversity of episymbiotic CPR bacteria and DPANN archaea in groundwater ecosystems.</title>
        <authorList>
            <person name="He C.Y."/>
            <person name="Keren R."/>
            <person name="Whittaker M."/>
            <person name="Farag I.F."/>
            <person name="Doudna J."/>
            <person name="Cate J.H.D."/>
            <person name="Banfield J.F."/>
        </authorList>
    </citation>
    <scope>NUCLEOTIDE SEQUENCE</scope>
    <source>
        <strain evidence="8">NC_groundwater_1520_Pr4_B-0.1um_53_5</strain>
    </source>
</reference>
<dbReference type="PANTHER" id="PTHR43369">
    <property type="entry name" value="PHOSPHORIBOSYLGLYCINAMIDE FORMYLTRANSFERASE"/>
    <property type="match status" value="1"/>
</dbReference>
<keyword evidence="3 6" id="KW-0658">Purine biosynthesis</keyword>
<dbReference type="SUPFAM" id="SSF53328">
    <property type="entry name" value="Formyltransferase"/>
    <property type="match status" value="1"/>
</dbReference>
<dbReference type="GO" id="GO:0004644">
    <property type="term" value="F:phosphoribosylglycinamide formyltransferase activity"/>
    <property type="evidence" value="ECO:0007669"/>
    <property type="project" value="UniProtKB-UniRule"/>
</dbReference>
<dbReference type="EC" id="2.1.2.2" evidence="6"/>
<dbReference type="GO" id="GO:0006189">
    <property type="term" value="P:'de novo' IMP biosynthetic process"/>
    <property type="evidence" value="ECO:0007669"/>
    <property type="project" value="UniProtKB-UniRule"/>
</dbReference>
<evidence type="ECO:0000256" key="5">
    <source>
        <dbReference type="ARBA" id="ARBA00047664"/>
    </source>
</evidence>
<dbReference type="PROSITE" id="PS00373">
    <property type="entry name" value="GART"/>
    <property type="match status" value="1"/>
</dbReference>
<proteinExistence type="inferred from homology"/>
<dbReference type="PANTHER" id="PTHR43369:SF2">
    <property type="entry name" value="PHOSPHORIBOSYLGLYCINAMIDE FORMYLTRANSFERASE"/>
    <property type="match status" value="1"/>
</dbReference>
<evidence type="ECO:0000256" key="6">
    <source>
        <dbReference type="HAMAP-Rule" id="MF_01930"/>
    </source>
</evidence>
<accession>A0A933MHS4</accession>
<evidence type="ECO:0000256" key="1">
    <source>
        <dbReference type="ARBA" id="ARBA00005054"/>
    </source>
</evidence>
<dbReference type="Proteomes" id="UP000736328">
    <property type="component" value="Unassembled WGS sequence"/>
</dbReference>
<comment type="catalytic activity">
    <reaction evidence="5 6">
        <text>N(1)-(5-phospho-beta-D-ribosyl)glycinamide + (6R)-10-formyltetrahydrofolate = N(2)-formyl-N(1)-(5-phospho-beta-D-ribosyl)glycinamide + (6S)-5,6,7,8-tetrahydrofolate + H(+)</text>
        <dbReference type="Rhea" id="RHEA:15053"/>
        <dbReference type="ChEBI" id="CHEBI:15378"/>
        <dbReference type="ChEBI" id="CHEBI:57453"/>
        <dbReference type="ChEBI" id="CHEBI:143788"/>
        <dbReference type="ChEBI" id="CHEBI:147286"/>
        <dbReference type="ChEBI" id="CHEBI:195366"/>
        <dbReference type="EC" id="2.1.2.2"/>
    </reaction>
</comment>
<dbReference type="EMBL" id="JACQXR010000047">
    <property type="protein sequence ID" value="MBI4726377.1"/>
    <property type="molecule type" value="Genomic_DNA"/>
</dbReference>
<protein>
    <recommendedName>
        <fullName evidence="6">Phosphoribosylglycinamide formyltransferase</fullName>
        <ecNumber evidence="6">2.1.2.2</ecNumber>
    </recommendedName>
    <alternativeName>
        <fullName evidence="6">5'-phosphoribosylglycinamide transformylase</fullName>
    </alternativeName>
    <alternativeName>
        <fullName evidence="6">GAR transformylase</fullName>
        <shortName evidence="6">GART</shortName>
    </alternativeName>
</protein>
<feature type="binding site" evidence="6">
    <location>
        <position position="68"/>
    </location>
    <ligand>
        <name>(6R)-10-formyltetrahydrofolate</name>
        <dbReference type="ChEBI" id="CHEBI:195366"/>
    </ligand>
</feature>
<evidence type="ECO:0000256" key="2">
    <source>
        <dbReference type="ARBA" id="ARBA00022679"/>
    </source>
</evidence>
<dbReference type="InterPro" id="IPR001555">
    <property type="entry name" value="GART_AS"/>
</dbReference>
<comment type="similarity">
    <text evidence="4 6">Belongs to the GART family.</text>
</comment>
<keyword evidence="2 6" id="KW-0808">Transferase</keyword>
<comment type="pathway">
    <text evidence="1 6">Purine metabolism; IMP biosynthesis via de novo pathway; N(2)-formyl-N(1)-(5-phospho-D-ribosyl)glycinamide from N(1)-(5-phospho-D-ribosyl)glycinamide (10-formyl THF route): step 1/1.</text>
</comment>
<comment type="function">
    <text evidence="6">Catalyzes the transfer of a formyl group from 10-formyltetrahydrofolate to 5-phospho-ribosyl-glycinamide (GAR), producing 5-phospho-ribosyl-N-formylglycinamide (FGAR) and tetrahydrofolate.</text>
</comment>
<comment type="caution">
    <text evidence="6">Lacks conserved residue(s) required for the propagation of feature annotation.</text>
</comment>
<dbReference type="InterPro" id="IPR036477">
    <property type="entry name" value="Formyl_transf_N_sf"/>
</dbReference>
<evidence type="ECO:0000256" key="3">
    <source>
        <dbReference type="ARBA" id="ARBA00022755"/>
    </source>
</evidence>
<evidence type="ECO:0000256" key="4">
    <source>
        <dbReference type="ARBA" id="ARBA00038440"/>
    </source>
</evidence>
<dbReference type="InterPro" id="IPR002376">
    <property type="entry name" value="Formyl_transf_N"/>
</dbReference>
<dbReference type="Pfam" id="PF00551">
    <property type="entry name" value="Formyl_trans_N"/>
    <property type="match status" value="1"/>
</dbReference>
<comment type="caution">
    <text evidence="8">The sequence shown here is derived from an EMBL/GenBank/DDBJ whole genome shotgun (WGS) entry which is preliminary data.</text>
</comment>
<dbReference type="GO" id="GO:0005737">
    <property type="term" value="C:cytoplasm"/>
    <property type="evidence" value="ECO:0007669"/>
    <property type="project" value="TreeGrafter"/>
</dbReference>
<dbReference type="NCBIfam" id="TIGR00639">
    <property type="entry name" value="PurN"/>
    <property type="match status" value="1"/>
</dbReference>
<feature type="active site" description="Proton donor" evidence="6">
    <location>
        <position position="112"/>
    </location>
</feature>
<gene>
    <name evidence="6" type="primary">purN</name>
    <name evidence="8" type="ORF">HY768_03990</name>
</gene>
<evidence type="ECO:0000313" key="8">
    <source>
        <dbReference type="EMBL" id="MBI4726377.1"/>
    </source>
</evidence>
<dbReference type="Gene3D" id="3.40.50.170">
    <property type="entry name" value="Formyl transferase, N-terminal domain"/>
    <property type="match status" value="1"/>
</dbReference>
<dbReference type="InterPro" id="IPR004607">
    <property type="entry name" value="GART"/>
</dbReference>
<feature type="domain" description="Formyl transferase N-terminal" evidence="7">
    <location>
        <begin position="6"/>
        <end position="190"/>
    </location>
</feature>
<dbReference type="CDD" id="cd08645">
    <property type="entry name" value="FMT_core_GART"/>
    <property type="match status" value="1"/>
</dbReference>
<feature type="binding site" evidence="6">
    <location>
        <position position="110"/>
    </location>
    <ligand>
        <name>(6R)-10-formyltetrahydrofolate</name>
        <dbReference type="ChEBI" id="CHEBI:195366"/>
    </ligand>
</feature>
<organism evidence="8 9">
    <name type="scientific">candidate division TA06 bacterium</name>
    <dbReference type="NCBI Taxonomy" id="2250710"/>
    <lineage>
        <taxon>Bacteria</taxon>
        <taxon>Bacteria division TA06</taxon>
    </lineage>
</organism>
<feature type="binding site" evidence="6">
    <location>
        <begin position="15"/>
        <end position="17"/>
    </location>
    <ligand>
        <name>N(1)-(5-phospho-beta-D-ribosyl)glycinamide</name>
        <dbReference type="ChEBI" id="CHEBI:143788"/>
    </ligand>
</feature>
<sequence length="210" mass="23259">MENKLKTACLVSGGGTNLQAIIDNIEAGKLEAEIAAVISNVPGVGALERAKRHGLPWFVVNNKDFATRELFDRELASIIDRQEAKLVCLCGFMRVLTPEFVDHYKNRIINIHPALLPDFGGKGFYGHKVHEAVLASGIKESGCTVHFVDKEVDHGPIILQRTVEVLPGDTPDTLAERVLQEEHKAYSQAIELFAQNRLEIKDRKVLVKPS</sequence>
<evidence type="ECO:0000259" key="7">
    <source>
        <dbReference type="Pfam" id="PF00551"/>
    </source>
</evidence>
<feature type="site" description="Raises pKa of active site His" evidence="6">
    <location>
        <position position="153"/>
    </location>
</feature>
<evidence type="ECO:0000313" key="9">
    <source>
        <dbReference type="Proteomes" id="UP000736328"/>
    </source>
</evidence>